<evidence type="ECO:0000256" key="1">
    <source>
        <dbReference type="SAM" id="MobiDB-lite"/>
    </source>
</evidence>
<dbReference type="Proteomes" id="UP000001070">
    <property type="component" value="Unassembled WGS sequence"/>
</dbReference>
<dbReference type="GO" id="GO:0007498">
    <property type="term" value="P:mesoderm development"/>
    <property type="evidence" value="ECO:0007669"/>
    <property type="project" value="EnsemblMetazoa"/>
</dbReference>
<dbReference type="eggNOG" id="ENOG502TFWM">
    <property type="taxonomic scope" value="Eukaryota"/>
</dbReference>
<dbReference type="HOGENOM" id="CLU_113029_0_0_1"/>
<protein>
    <submittedName>
        <fullName evidence="2">GH10855</fullName>
    </submittedName>
</protein>
<dbReference type="OMA" id="NQDVGTY"/>
<feature type="region of interest" description="Disordered" evidence="1">
    <location>
        <begin position="85"/>
        <end position="128"/>
    </location>
</feature>
<dbReference type="STRING" id="7222.B4JAI3"/>
<proteinExistence type="predicted"/>
<name>B4JAI3_DROGR</name>
<evidence type="ECO:0000313" key="3">
    <source>
        <dbReference type="Proteomes" id="UP000001070"/>
    </source>
</evidence>
<feature type="compositionally biased region" description="Polar residues" evidence="1">
    <location>
        <begin position="103"/>
        <end position="121"/>
    </location>
</feature>
<organism evidence="3">
    <name type="scientific">Drosophila grimshawi</name>
    <name type="common">Hawaiian fruit fly</name>
    <name type="synonym">Idiomyia grimshawi</name>
    <dbReference type="NCBI Taxonomy" id="7222"/>
    <lineage>
        <taxon>Eukaryota</taxon>
        <taxon>Metazoa</taxon>
        <taxon>Ecdysozoa</taxon>
        <taxon>Arthropoda</taxon>
        <taxon>Hexapoda</taxon>
        <taxon>Insecta</taxon>
        <taxon>Pterygota</taxon>
        <taxon>Neoptera</taxon>
        <taxon>Endopterygota</taxon>
        <taxon>Diptera</taxon>
        <taxon>Brachycera</taxon>
        <taxon>Muscomorpha</taxon>
        <taxon>Ephydroidea</taxon>
        <taxon>Drosophilidae</taxon>
        <taxon>Drosophila</taxon>
        <taxon>Hawaiian Drosophila</taxon>
    </lineage>
</organism>
<dbReference type="PhylomeDB" id="B4JAI3"/>
<evidence type="ECO:0000313" key="2">
    <source>
        <dbReference type="EMBL" id="EDW02769.1"/>
    </source>
</evidence>
<dbReference type="FunCoup" id="B4JAI3">
    <property type="interactions" value="2"/>
</dbReference>
<sequence length="224" mass="24946">MFRSLARLRNNIQMPRNNGSGYTSKANFVTCLRLLSRLTDAENSDISVSDINIYDLAKEDQEFSRNFLTTMPSLEQSVLSSITPAGDVNATVGPETGEAATEPESSVSSEANIDGSATSQVLDRDGNPVVPIEIDGWKDIDEDELGPALHTNSQHIEIGNDNEYKREKALEVPEKREGSFEYKGIKIKLPEKASKDIGTYRFRRDIEDLKTVADDMRVVKFDIK</sequence>
<keyword evidence="3" id="KW-1185">Reference proteome</keyword>
<dbReference type="InParanoid" id="B4JAI3"/>
<gene>
    <name evidence="2" type="primary">Dgri\GH10855</name>
    <name evidence="2" type="ORF">Dgri_GH10855</name>
</gene>
<dbReference type="OrthoDB" id="7883488at2759"/>
<reference evidence="2 3" key="1">
    <citation type="journal article" date="2007" name="Nature">
        <title>Evolution of genes and genomes on the Drosophila phylogeny.</title>
        <authorList>
            <consortium name="Drosophila 12 Genomes Consortium"/>
            <person name="Clark A.G."/>
            <person name="Eisen M.B."/>
            <person name="Smith D.R."/>
            <person name="Bergman C.M."/>
            <person name="Oliver B."/>
            <person name="Markow T.A."/>
            <person name="Kaufman T.C."/>
            <person name="Kellis M."/>
            <person name="Gelbart W."/>
            <person name="Iyer V.N."/>
            <person name="Pollard D.A."/>
            <person name="Sackton T.B."/>
            <person name="Larracuente A.M."/>
            <person name="Singh N.D."/>
            <person name="Abad J.P."/>
            <person name="Abt D.N."/>
            <person name="Adryan B."/>
            <person name="Aguade M."/>
            <person name="Akashi H."/>
            <person name="Anderson W.W."/>
            <person name="Aquadro C.F."/>
            <person name="Ardell D.H."/>
            <person name="Arguello R."/>
            <person name="Artieri C.G."/>
            <person name="Barbash D.A."/>
            <person name="Barker D."/>
            <person name="Barsanti P."/>
            <person name="Batterham P."/>
            <person name="Batzoglou S."/>
            <person name="Begun D."/>
            <person name="Bhutkar A."/>
            <person name="Blanco E."/>
            <person name="Bosak S.A."/>
            <person name="Bradley R.K."/>
            <person name="Brand A.D."/>
            <person name="Brent M.R."/>
            <person name="Brooks A.N."/>
            <person name="Brown R.H."/>
            <person name="Butlin R.K."/>
            <person name="Caggese C."/>
            <person name="Calvi B.R."/>
            <person name="Bernardo de Carvalho A."/>
            <person name="Caspi A."/>
            <person name="Castrezana S."/>
            <person name="Celniker S.E."/>
            <person name="Chang J.L."/>
            <person name="Chapple C."/>
            <person name="Chatterji S."/>
            <person name="Chinwalla A."/>
            <person name="Civetta A."/>
            <person name="Clifton S.W."/>
            <person name="Comeron J.M."/>
            <person name="Costello J.C."/>
            <person name="Coyne J.A."/>
            <person name="Daub J."/>
            <person name="David R.G."/>
            <person name="Delcher A.L."/>
            <person name="Delehaunty K."/>
            <person name="Do C.B."/>
            <person name="Ebling H."/>
            <person name="Edwards K."/>
            <person name="Eickbush T."/>
            <person name="Evans J.D."/>
            <person name="Filipski A."/>
            <person name="Findeiss S."/>
            <person name="Freyhult E."/>
            <person name="Fulton L."/>
            <person name="Fulton R."/>
            <person name="Garcia A.C."/>
            <person name="Gardiner A."/>
            <person name="Garfield D.A."/>
            <person name="Garvin B.E."/>
            <person name="Gibson G."/>
            <person name="Gilbert D."/>
            <person name="Gnerre S."/>
            <person name="Godfrey J."/>
            <person name="Good R."/>
            <person name="Gotea V."/>
            <person name="Gravely B."/>
            <person name="Greenberg A.J."/>
            <person name="Griffiths-Jones S."/>
            <person name="Gross S."/>
            <person name="Guigo R."/>
            <person name="Gustafson E.A."/>
            <person name="Haerty W."/>
            <person name="Hahn M.W."/>
            <person name="Halligan D.L."/>
            <person name="Halpern A.L."/>
            <person name="Halter G.M."/>
            <person name="Han M.V."/>
            <person name="Heger A."/>
            <person name="Hillier L."/>
            <person name="Hinrichs A.S."/>
            <person name="Holmes I."/>
            <person name="Hoskins R.A."/>
            <person name="Hubisz M.J."/>
            <person name="Hultmark D."/>
            <person name="Huntley M.A."/>
            <person name="Jaffe D.B."/>
            <person name="Jagadeeshan S."/>
            <person name="Jeck W.R."/>
            <person name="Johnson J."/>
            <person name="Jones C.D."/>
            <person name="Jordan W.C."/>
            <person name="Karpen G.H."/>
            <person name="Kataoka E."/>
            <person name="Keightley P.D."/>
            <person name="Kheradpour P."/>
            <person name="Kirkness E.F."/>
            <person name="Koerich L.B."/>
            <person name="Kristiansen K."/>
            <person name="Kudrna D."/>
            <person name="Kulathinal R.J."/>
            <person name="Kumar S."/>
            <person name="Kwok R."/>
            <person name="Lander E."/>
            <person name="Langley C.H."/>
            <person name="Lapoint R."/>
            <person name="Lazzaro B.P."/>
            <person name="Lee S.J."/>
            <person name="Levesque L."/>
            <person name="Li R."/>
            <person name="Lin C.F."/>
            <person name="Lin M.F."/>
            <person name="Lindblad-Toh K."/>
            <person name="Llopart A."/>
            <person name="Long M."/>
            <person name="Low L."/>
            <person name="Lozovsky E."/>
            <person name="Lu J."/>
            <person name="Luo M."/>
            <person name="Machado C.A."/>
            <person name="Makalowski W."/>
            <person name="Marzo M."/>
            <person name="Matsuda M."/>
            <person name="Matzkin L."/>
            <person name="McAllister B."/>
            <person name="McBride C.S."/>
            <person name="McKernan B."/>
            <person name="McKernan K."/>
            <person name="Mendez-Lago M."/>
            <person name="Minx P."/>
            <person name="Mollenhauer M.U."/>
            <person name="Montooth K."/>
            <person name="Mount S.M."/>
            <person name="Mu X."/>
            <person name="Myers E."/>
            <person name="Negre B."/>
            <person name="Newfeld S."/>
            <person name="Nielsen R."/>
            <person name="Noor M.A."/>
            <person name="O'Grady P."/>
            <person name="Pachter L."/>
            <person name="Papaceit M."/>
            <person name="Parisi M.J."/>
            <person name="Parisi M."/>
            <person name="Parts L."/>
            <person name="Pedersen J.S."/>
            <person name="Pesole G."/>
            <person name="Phillippy A.M."/>
            <person name="Ponting C.P."/>
            <person name="Pop M."/>
            <person name="Porcelli D."/>
            <person name="Powell J.R."/>
            <person name="Prohaska S."/>
            <person name="Pruitt K."/>
            <person name="Puig M."/>
            <person name="Quesneville H."/>
            <person name="Ram K.R."/>
            <person name="Rand D."/>
            <person name="Rasmussen M.D."/>
            <person name="Reed L.K."/>
            <person name="Reenan R."/>
            <person name="Reily A."/>
            <person name="Remington K.A."/>
            <person name="Rieger T.T."/>
            <person name="Ritchie M.G."/>
            <person name="Robin C."/>
            <person name="Rogers Y.H."/>
            <person name="Rohde C."/>
            <person name="Rozas J."/>
            <person name="Rubenfield M.J."/>
            <person name="Ruiz A."/>
            <person name="Russo S."/>
            <person name="Salzberg S.L."/>
            <person name="Sanchez-Gracia A."/>
            <person name="Saranga D.J."/>
            <person name="Sato H."/>
            <person name="Schaeffer S.W."/>
            <person name="Schatz M.C."/>
            <person name="Schlenke T."/>
            <person name="Schwartz R."/>
            <person name="Segarra C."/>
            <person name="Singh R.S."/>
            <person name="Sirot L."/>
            <person name="Sirota M."/>
            <person name="Sisneros N.B."/>
            <person name="Smith C.D."/>
            <person name="Smith T.F."/>
            <person name="Spieth J."/>
            <person name="Stage D.E."/>
            <person name="Stark A."/>
            <person name="Stephan W."/>
            <person name="Strausberg R.L."/>
            <person name="Strempel S."/>
            <person name="Sturgill D."/>
            <person name="Sutton G."/>
            <person name="Sutton G.G."/>
            <person name="Tao W."/>
            <person name="Teichmann S."/>
            <person name="Tobari Y.N."/>
            <person name="Tomimura Y."/>
            <person name="Tsolas J.M."/>
            <person name="Valente V.L."/>
            <person name="Venter E."/>
            <person name="Venter J.C."/>
            <person name="Vicario S."/>
            <person name="Vieira F.G."/>
            <person name="Vilella A.J."/>
            <person name="Villasante A."/>
            <person name="Walenz B."/>
            <person name="Wang J."/>
            <person name="Wasserman M."/>
            <person name="Watts T."/>
            <person name="Wilson D."/>
            <person name="Wilson R.K."/>
            <person name="Wing R.A."/>
            <person name="Wolfner M.F."/>
            <person name="Wong A."/>
            <person name="Wong G.K."/>
            <person name="Wu C.I."/>
            <person name="Wu G."/>
            <person name="Yamamoto D."/>
            <person name="Yang H.P."/>
            <person name="Yang S.P."/>
            <person name="Yorke J.A."/>
            <person name="Yoshida K."/>
            <person name="Zdobnov E."/>
            <person name="Zhang P."/>
            <person name="Zhang Y."/>
            <person name="Zimin A.V."/>
            <person name="Baldwin J."/>
            <person name="Abdouelleil A."/>
            <person name="Abdulkadir J."/>
            <person name="Abebe A."/>
            <person name="Abera B."/>
            <person name="Abreu J."/>
            <person name="Acer S.C."/>
            <person name="Aftuck L."/>
            <person name="Alexander A."/>
            <person name="An P."/>
            <person name="Anderson E."/>
            <person name="Anderson S."/>
            <person name="Arachi H."/>
            <person name="Azer M."/>
            <person name="Bachantsang P."/>
            <person name="Barry A."/>
            <person name="Bayul T."/>
            <person name="Berlin A."/>
            <person name="Bessette D."/>
            <person name="Bloom T."/>
            <person name="Blye J."/>
            <person name="Boguslavskiy L."/>
            <person name="Bonnet C."/>
            <person name="Boukhgalter B."/>
            <person name="Bourzgui I."/>
            <person name="Brown A."/>
            <person name="Cahill P."/>
            <person name="Channer S."/>
            <person name="Cheshatsang Y."/>
            <person name="Chuda L."/>
            <person name="Citroen M."/>
            <person name="Collymore A."/>
            <person name="Cooke P."/>
            <person name="Costello M."/>
            <person name="D'Aco K."/>
            <person name="Daza R."/>
            <person name="De Haan G."/>
            <person name="DeGray S."/>
            <person name="DeMaso C."/>
            <person name="Dhargay N."/>
            <person name="Dooley K."/>
            <person name="Dooley E."/>
            <person name="Doricent M."/>
            <person name="Dorje P."/>
            <person name="Dorjee K."/>
            <person name="Dupes A."/>
            <person name="Elong R."/>
            <person name="Falk J."/>
            <person name="Farina A."/>
            <person name="Faro S."/>
            <person name="Ferguson D."/>
            <person name="Fisher S."/>
            <person name="Foley C.D."/>
            <person name="Franke A."/>
            <person name="Friedrich D."/>
            <person name="Gadbois L."/>
            <person name="Gearin G."/>
            <person name="Gearin C.R."/>
            <person name="Giannoukos G."/>
            <person name="Goode T."/>
            <person name="Graham J."/>
            <person name="Grandbois E."/>
            <person name="Grewal S."/>
            <person name="Gyaltsen K."/>
            <person name="Hafez N."/>
            <person name="Hagos B."/>
            <person name="Hall J."/>
            <person name="Henson C."/>
            <person name="Hollinger A."/>
            <person name="Honan T."/>
            <person name="Huard M.D."/>
            <person name="Hughes L."/>
            <person name="Hurhula B."/>
            <person name="Husby M.E."/>
            <person name="Kamat A."/>
            <person name="Kanga B."/>
            <person name="Kashin S."/>
            <person name="Khazanovich D."/>
            <person name="Kisner P."/>
            <person name="Lance K."/>
            <person name="Lara M."/>
            <person name="Lee W."/>
            <person name="Lennon N."/>
            <person name="Letendre F."/>
            <person name="LeVine R."/>
            <person name="Lipovsky A."/>
            <person name="Liu X."/>
            <person name="Liu J."/>
            <person name="Liu S."/>
            <person name="Lokyitsang T."/>
            <person name="Lokyitsang Y."/>
            <person name="Lubonja R."/>
            <person name="Lui A."/>
            <person name="MacDonald P."/>
            <person name="Magnisalis V."/>
            <person name="Maru K."/>
            <person name="Matthews C."/>
            <person name="McCusker W."/>
            <person name="McDonough S."/>
            <person name="Mehta T."/>
            <person name="Meldrim J."/>
            <person name="Meneus L."/>
            <person name="Mihai O."/>
            <person name="Mihalev A."/>
            <person name="Mihova T."/>
            <person name="Mittelman R."/>
            <person name="Mlenga V."/>
            <person name="Montmayeur A."/>
            <person name="Mulrain L."/>
            <person name="Navidi A."/>
            <person name="Naylor J."/>
            <person name="Negash T."/>
            <person name="Nguyen T."/>
            <person name="Nguyen N."/>
            <person name="Nicol R."/>
            <person name="Norbu C."/>
            <person name="Norbu N."/>
            <person name="Novod N."/>
            <person name="O'Neill B."/>
            <person name="Osman S."/>
            <person name="Markiewicz E."/>
            <person name="Oyono O.L."/>
            <person name="Patti C."/>
            <person name="Phunkhang P."/>
            <person name="Pierre F."/>
            <person name="Priest M."/>
            <person name="Raghuraman S."/>
            <person name="Rege F."/>
            <person name="Reyes R."/>
            <person name="Rise C."/>
            <person name="Rogov P."/>
            <person name="Ross K."/>
            <person name="Ryan E."/>
            <person name="Settipalli S."/>
            <person name="Shea T."/>
            <person name="Sherpa N."/>
            <person name="Shi L."/>
            <person name="Shih D."/>
            <person name="Sparrow T."/>
            <person name="Spaulding J."/>
            <person name="Stalker J."/>
            <person name="Stange-Thomann N."/>
            <person name="Stavropoulos S."/>
            <person name="Stone C."/>
            <person name="Strader C."/>
            <person name="Tesfaye S."/>
            <person name="Thomson T."/>
            <person name="Thoulutsang Y."/>
            <person name="Thoulutsang D."/>
            <person name="Topham K."/>
            <person name="Topping I."/>
            <person name="Tsamla T."/>
            <person name="Vassiliev H."/>
            <person name="Vo A."/>
            <person name="Wangchuk T."/>
            <person name="Wangdi T."/>
            <person name="Weiand M."/>
            <person name="Wilkinson J."/>
            <person name="Wilson A."/>
            <person name="Yadav S."/>
            <person name="Young G."/>
            <person name="Yu Q."/>
            <person name="Zembek L."/>
            <person name="Zhong D."/>
            <person name="Zimmer A."/>
            <person name="Zwirko Z."/>
            <person name="Jaffe D.B."/>
            <person name="Alvarez P."/>
            <person name="Brockman W."/>
            <person name="Butler J."/>
            <person name="Chin C."/>
            <person name="Gnerre S."/>
            <person name="Grabherr M."/>
            <person name="Kleber M."/>
            <person name="Mauceli E."/>
            <person name="MacCallum I."/>
        </authorList>
    </citation>
    <scope>NUCLEOTIDE SEQUENCE [LARGE SCALE GENOMIC DNA]</scope>
    <source>
        <strain evidence="3">Tucson 15287-2541.00</strain>
    </source>
</reference>
<accession>B4JAI3</accession>
<dbReference type="KEGG" id="dgr:6562884"/>
<dbReference type="EMBL" id="CH916368">
    <property type="protein sequence ID" value="EDW02769.1"/>
    <property type="molecule type" value="Genomic_DNA"/>
</dbReference>
<dbReference type="AlphaFoldDB" id="B4JAI3"/>